<evidence type="ECO:0000313" key="6">
    <source>
        <dbReference type="Proteomes" id="UP001147782"/>
    </source>
</evidence>
<dbReference type="PROSITE" id="PS50294">
    <property type="entry name" value="WD_REPEATS_REGION"/>
    <property type="match status" value="11"/>
</dbReference>
<sequence length="1301" mass="143513">MDGLSSAASVIAVIQLTGSIVTICGGYIQGVKDARDDIIFLQRTVVGLGNVLQKIEELLQDPRGTKLSTSSTLVNNISDCLSHLRALEEKIELGRGKRTMKRLGIRALKWPLKRTEVEKAVQDLERCKSLFTLSLQVDQTALIASTSQTLSLIDRNMDLDKLPIAHGAEYDSYMDQHEDVCLTGTRTELLQLIAEWSVSPQGKCIFWLEGMAGTGKSTISRTVAKSLDQAKSLGASFFFKRGEGDRGNAVKFFPTIVKQLALRFPELLPSVRKAINDNPEITRKSLRGQFDSLLLQPLLSLELSNLEIPTAVIVIDALDECDHDDDIRAILQLLPRLREAKGLSLRIFLTSRPELPIRLGFSGIANHDYLNLALHEIPEAVTAHDISLFFRRRLSKIRKERFLPPGWPGDMDIQALVGLSVPLFIFAATICRMFEDPQWDPVDSLTGILTHRGEGSQLNRTYLPVLNRLLANQTGKRKKQLVQEFHEVVGTIVMLESPLSITSLSRLIAVSERLIDLRLDSFKSVIRVPDDKTIPVRPFHLSFRDFLCDPETREKTSLWVNEKEIHQRLTTQCLSMCGNLRRNICGLPRDGTQRADINPQTIAQCLSPELQYSCRFWAQHLAQSRDRNSLMHNAFLFLQKHFLHWIEAMSLLGLGSDVVGIINLLQSVAHGDKDDEISEFLHDAKRFILRNRQIVDTAPLQLYSSGLVFTPKMAIIRRQFEGELPEWICRLPEIEQNWNAELQTLDGHSDWVESVTFSPDGRLLASGSVDKTVRLWDAATGSLQQTLEGHSAKVESVVFSPDGRLLASGSYDTTVRLWDVATGALQLTLEGHLGCINSVAFSPDGHVLASGSIDKTVRLWDAATGSPQQTLEGHLAEIESVVFSPDGRLLASGSQDSTARIWDAATGALQRTLEYHSGSVRSVAFSPNGRLLASGTCHNIVRLWDIATGAPQQTLEGHSGYVNSVAFSPDGHILVSGSQDTTVRIWDAVTGALQRTLEGHSGSVRSVAFSPNGRLLASGTWHNIVRLWDIAAGAPQQTLEGHSGCVNSVAFSPDGHVLASSSYDKTVRLWDAATGSLQQTLEGHTDIVWRVVFSSDGRLLASSSQDQTVRLWDTSTGAMQQILRGHSRRVWPVIFSLDSRMLASGSIDKTVRIWDATTGALQQTLEGHSAEVESVAFSPDGQLLASSSHDMTVRLWDVATGALKQTLMVEGVVTTLEISEDGSSLSTNLGSFNIQSSLGNHTPIPPLGNTKVFIRENQWIAFDGEKVLWLPHEYRAQCSAVNDNTLAVGHISGRISFMAFS</sequence>
<keyword evidence="1 3" id="KW-0853">WD repeat</keyword>
<feature type="repeat" description="WD" evidence="3">
    <location>
        <begin position="829"/>
        <end position="870"/>
    </location>
</feature>
<dbReference type="SUPFAM" id="SSF50978">
    <property type="entry name" value="WD40 repeat-like"/>
    <property type="match status" value="1"/>
</dbReference>
<dbReference type="SUPFAM" id="SSF52540">
    <property type="entry name" value="P-loop containing nucleoside triphosphate hydrolases"/>
    <property type="match status" value="1"/>
</dbReference>
<feature type="repeat" description="WD" evidence="3">
    <location>
        <begin position="787"/>
        <end position="828"/>
    </location>
</feature>
<dbReference type="InterPro" id="IPR001680">
    <property type="entry name" value="WD40_rpt"/>
</dbReference>
<dbReference type="GO" id="GO:0035097">
    <property type="term" value="C:histone methyltransferase complex"/>
    <property type="evidence" value="ECO:0007669"/>
    <property type="project" value="UniProtKB-ARBA"/>
</dbReference>
<dbReference type="Pfam" id="PF25173">
    <property type="entry name" value="Beta-prop_WDR3_1st"/>
    <property type="match status" value="1"/>
</dbReference>
<protein>
    <submittedName>
        <fullName evidence="5">NACHT and WD40 domain protein</fullName>
    </submittedName>
</protein>
<keyword evidence="2" id="KW-0677">Repeat</keyword>
<evidence type="ECO:0000256" key="1">
    <source>
        <dbReference type="ARBA" id="ARBA00022574"/>
    </source>
</evidence>
<dbReference type="SUPFAM" id="SSF50998">
    <property type="entry name" value="Quinoprotein alcohol dehydrogenase-like"/>
    <property type="match status" value="1"/>
</dbReference>
<dbReference type="PROSITE" id="PS00678">
    <property type="entry name" value="WD_REPEATS_1"/>
    <property type="match status" value="8"/>
</dbReference>
<keyword evidence="6" id="KW-1185">Reference proteome</keyword>
<dbReference type="RefSeq" id="XP_056549585.1">
    <property type="nucleotide sequence ID" value="XM_056705687.1"/>
</dbReference>
<organism evidence="5 6">
    <name type="scientific">Penicillium cataractarum</name>
    <dbReference type="NCBI Taxonomy" id="2100454"/>
    <lineage>
        <taxon>Eukaryota</taxon>
        <taxon>Fungi</taxon>
        <taxon>Dikarya</taxon>
        <taxon>Ascomycota</taxon>
        <taxon>Pezizomycotina</taxon>
        <taxon>Eurotiomycetes</taxon>
        <taxon>Eurotiomycetidae</taxon>
        <taxon>Eurotiales</taxon>
        <taxon>Aspergillaceae</taxon>
        <taxon>Penicillium</taxon>
    </lineage>
</organism>
<reference evidence="5" key="1">
    <citation type="submission" date="2022-11" db="EMBL/GenBank/DDBJ databases">
        <authorList>
            <person name="Petersen C."/>
        </authorList>
    </citation>
    <scope>NUCLEOTIDE SEQUENCE</scope>
    <source>
        <strain evidence="5">IBT 29864</strain>
    </source>
</reference>
<dbReference type="EMBL" id="JAPZBS010000010">
    <property type="protein sequence ID" value="KAJ5355562.1"/>
    <property type="molecule type" value="Genomic_DNA"/>
</dbReference>
<dbReference type="PROSITE" id="PS50082">
    <property type="entry name" value="WD_REPEATS_2"/>
    <property type="match status" value="11"/>
</dbReference>
<evidence type="ECO:0000259" key="4">
    <source>
        <dbReference type="Pfam" id="PF24883"/>
    </source>
</evidence>
<dbReference type="Gene3D" id="2.130.10.10">
    <property type="entry name" value="YVTN repeat-like/Quinoprotein amine dehydrogenase"/>
    <property type="match status" value="6"/>
</dbReference>
<dbReference type="CDD" id="cd00200">
    <property type="entry name" value="WD40"/>
    <property type="match status" value="2"/>
</dbReference>
<dbReference type="Gene3D" id="3.40.50.300">
    <property type="entry name" value="P-loop containing nucleotide triphosphate hydrolases"/>
    <property type="match status" value="1"/>
</dbReference>
<feature type="repeat" description="WD" evidence="3">
    <location>
        <begin position="1039"/>
        <end position="1080"/>
    </location>
</feature>
<evidence type="ECO:0000256" key="2">
    <source>
        <dbReference type="ARBA" id="ARBA00022737"/>
    </source>
</evidence>
<comment type="caution">
    <text evidence="5">The sequence shown here is derived from an EMBL/GenBank/DDBJ whole genome shotgun (WGS) entry which is preliminary data.</text>
</comment>
<dbReference type="InterPro" id="IPR019775">
    <property type="entry name" value="WD40_repeat_CS"/>
</dbReference>
<feature type="repeat" description="WD" evidence="3">
    <location>
        <begin position="997"/>
        <end position="1038"/>
    </location>
</feature>
<gene>
    <name evidence="5" type="ORF">N7496_012774</name>
</gene>
<evidence type="ECO:0000256" key="3">
    <source>
        <dbReference type="PROSITE-ProRule" id="PRU00221"/>
    </source>
</evidence>
<dbReference type="OrthoDB" id="1577640at2759"/>
<proteinExistence type="predicted"/>
<accession>A0A9W9R8A0</accession>
<dbReference type="InterPro" id="IPR056884">
    <property type="entry name" value="NPHP3-like_N"/>
</dbReference>
<dbReference type="PANTHER" id="PTHR19848">
    <property type="entry name" value="WD40 REPEAT PROTEIN"/>
    <property type="match status" value="1"/>
</dbReference>
<dbReference type="PANTHER" id="PTHR19848:SF8">
    <property type="entry name" value="F-BOX AND WD REPEAT DOMAIN CONTAINING 7"/>
    <property type="match status" value="1"/>
</dbReference>
<feature type="repeat" description="WD" evidence="3">
    <location>
        <begin position="871"/>
        <end position="912"/>
    </location>
</feature>
<dbReference type="InterPro" id="IPR015943">
    <property type="entry name" value="WD40/YVTN_repeat-like_dom_sf"/>
</dbReference>
<feature type="domain" description="Nephrocystin 3-like N-terminal" evidence="4">
    <location>
        <begin position="193"/>
        <end position="352"/>
    </location>
</feature>
<feature type="repeat" description="WD" evidence="3">
    <location>
        <begin position="1081"/>
        <end position="1122"/>
    </location>
</feature>
<dbReference type="Pfam" id="PF24883">
    <property type="entry name" value="NPHP3_N"/>
    <property type="match status" value="1"/>
</dbReference>
<dbReference type="InterPro" id="IPR011047">
    <property type="entry name" value="Quinoprotein_ADH-like_sf"/>
</dbReference>
<dbReference type="Proteomes" id="UP001147782">
    <property type="component" value="Unassembled WGS sequence"/>
</dbReference>
<dbReference type="Pfam" id="PF00400">
    <property type="entry name" value="WD40"/>
    <property type="match status" value="7"/>
</dbReference>
<feature type="repeat" description="WD" evidence="3">
    <location>
        <begin position="1165"/>
        <end position="1206"/>
    </location>
</feature>
<feature type="repeat" description="WD" evidence="3">
    <location>
        <begin position="955"/>
        <end position="996"/>
    </location>
</feature>
<evidence type="ECO:0000313" key="5">
    <source>
        <dbReference type="EMBL" id="KAJ5355562.1"/>
    </source>
</evidence>
<dbReference type="InterPro" id="IPR036322">
    <property type="entry name" value="WD40_repeat_dom_sf"/>
</dbReference>
<dbReference type="FunFam" id="2.130.10.10:FF:000228">
    <property type="entry name" value="COMPASS-like H3K4 histone methylase component WDR5A"/>
    <property type="match status" value="1"/>
</dbReference>
<dbReference type="SMART" id="SM00320">
    <property type="entry name" value="WD40"/>
    <property type="match status" value="11"/>
</dbReference>
<feature type="repeat" description="WD" evidence="3">
    <location>
        <begin position="1123"/>
        <end position="1164"/>
    </location>
</feature>
<dbReference type="GeneID" id="81444866"/>
<feature type="repeat" description="WD" evidence="3">
    <location>
        <begin position="745"/>
        <end position="786"/>
    </location>
</feature>
<dbReference type="InterPro" id="IPR020472">
    <property type="entry name" value="WD40_PAC1"/>
</dbReference>
<feature type="repeat" description="WD" evidence="3">
    <location>
        <begin position="913"/>
        <end position="954"/>
    </location>
</feature>
<dbReference type="InterPro" id="IPR027417">
    <property type="entry name" value="P-loop_NTPase"/>
</dbReference>
<reference evidence="5" key="2">
    <citation type="journal article" date="2023" name="IMA Fungus">
        <title>Comparative genomic study of the Penicillium genus elucidates a diverse pangenome and 15 lateral gene transfer events.</title>
        <authorList>
            <person name="Petersen C."/>
            <person name="Sorensen T."/>
            <person name="Nielsen M.R."/>
            <person name="Sondergaard T.E."/>
            <person name="Sorensen J.L."/>
            <person name="Fitzpatrick D.A."/>
            <person name="Frisvad J.C."/>
            <person name="Nielsen K.L."/>
        </authorList>
    </citation>
    <scope>NUCLEOTIDE SEQUENCE</scope>
    <source>
        <strain evidence="5">IBT 29864</strain>
    </source>
</reference>
<dbReference type="PRINTS" id="PR00320">
    <property type="entry name" value="GPROTEINBRPT"/>
</dbReference>
<name>A0A9W9R8A0_9EURO</name>